<dbReference type="PRINTS" id="PR00094">
    <property type="entry name" value="ADENYLTKNASE"/>
</dbReference>
<keyword evidence="3 6" id="KW-0547">Nucleotide-binding</keyword>
<dbReference type="InterPro" id="IPR033690">
    <property type="entry name" value="Adenylat_kinase_CS"/>
</dbReference>
<reference evidence="8" key="1">
    <citation type="submission" date="2017-09" db="EMBL/GenBank/DDBJ databases">
        <title>Depth-based differentiation of microbial function through sediment-hosted aquifers and enrichment of novel symbionts in the deep terrestrial subsurface.</title>
        <authorList>
            <person name="Probst A.J."/>
            <person name="Ladd B."/>
            <person name="Jarett J.K."/>
            <person name="Geller-Mcgrath D.E."/>
            <person name="Sieber C.M.K."/>
            <person name="Emerson J.B."/>
            <person name="Anantharaman K."/>
            <person name="Thomas B.C."/>
            <person name="Malmstrom R."/>
            <person name="Stieglmeier M."/>
            <person name="Klingl A."/>
            <person name="Woyke T."/>
            <person name="Ryan C.M."/>
            <person name="Banfield J.F."/>
        </authorList>
    </citation>
    <scope>NUCLEOTIDE SEQUENCE [LARGE SCALE GENOMIC DNA]</scope>
</reference>
<evidence type="ECO:0000256" key="3">
    <source>
        <dbReference type="ARBA" id="ARBA00022741"/>
    </source>
</evidence>
<evidence type="ECO:0000256" key="4">
    <source>
        <dbReference type="ARBA" id="ARBA00022777"/>
    </source>
</evidence>
<evidence type="ECO:0000256" key="6">
    <source>
        <dbReference type="RuleBase" id="RU003331"/>
    </source>
</evidence>
<dbReference type="Pfam" id="PF00406">
    <property type="entry name" value="ADK"/>
    <property type="match status" value="1"/>
</dbReference>
<dbReference type="AlphaFoldDB" id="A0A2M6W9X6"/>
<dbReference type="InterPro" id="IPR000850">
    <property type="entry name" value="Adenylat/UMP-CMP_kin"/>
</dbReference>
<dbReference type="GO" id="GO:0005737">
    <property type="term" value="C:cytoplasm"/>
    <property type="evidence" value="ECO:0007669"/>
    <property type="project" value="UniProtKB-SubCell"/>
</dbReference>
<comment type="subunit">
    <text evidence="6">Monomer.</text>
</comment>
<dbReference type="Gene3D" id="3.40.50.300">
    <property type="entry name" value="P-loop containing nucleotide triphosphate hydrolases"/>
    <property type="match status" value="1"/>
</dbReference>
<gene>
    <name evidence="7" type="ORF">COU23_03380</name>
</gene>
<keyword evidence="1 5" id="KW-0808">Transferase</keyword>
<evidence type="ECO:0000256" key="1">
    <source>
        <dbReference type="ARBA" id="ARBA00022679"/>
    </source>
</evidence>
<comment type="caution">
    <text evidence="7">The sequence shown here is derived from an EMBL/GenBank/DDBJ whole genome shotgun (WGS) entry which is preliminary data.</text>
</comment>
<evidence type="ECO:0000313" key="8">
    <source>
        <dbReference type="Proteomes" id="UP000231464"/>
    </source>
</evidence>
<dbReference type="InterPro" id="IPR027417">
    <property type="entry name" value="P-loop_NTPase"/>
</dbReference>
<protein>
    <recommendedName>
        <fullName evidence="6">Adenylate kinase</fullName>
        <ecNumber evidence="6">2.7.4.3</ecNumber>
    </recommendedName>
</protein>
<dbReference type="HAMAP" id="MF_00235">
    <property type="entry name" value="Adenylate_kinase_Adk"/>
    <property type="match status" value="1"/>
</dbReference>
<name>A0A2M6W9X6_9BACT</name>
<dbReference type="PANTHER" id="PTHR23359">
    <property type="entry name" value="NUCLEOTIDE KINASE"/>
    <property type="match status" value="1"/>
</dbReference>
<feature type="non-terminal residue" evidence="7">
    <location>
        <position position="135"/>
    </location>
</feature>
<dbReference type="CDD" id="cd01428">
    <property type="entry name" value="ADK"/>
    <property type="match status" value="1"/>
</dbReference>
<dbReference type="SUPFAM" id="SSF52540">
    <property type="entry name" value="P-loop containing nucleoside triphosphate hydrolases"/>
    <property type="match status" value="1"/>
</dbReference>
<dbReference type="PROSITE" id="PS00113">
    <property type="entry name" value="ADENYLATE_KINASE"/>
    <property type="match status" value="1"/>
</dbReference>
<dbReference type="Proteomes" id="UP000231464">
    <property type="component" value="Unassembled WGS sequence"/>
</dbReference>
<comment type="catalytic activity">
    <reaction evidence="6">
        <text>AMP + ATP = 2 ADP</text>
        <dbReference type="Rhea" id="RHEA:12973"/>
        <dbReference type="ChEBI" id="CHEBI:30616"/>
        <dbReference type="ChEBI" id="CHEBI:456215"/>
        <dbReference type="ChEBI" id="CHEBI:456216"/>
        <dbReference type="EC" id="2.7.4.3"/>
    </reaction>
</comment>
<comment type="subcellular location">
    <subcellularLocation>
        <location evidence="6">Cytoplasm</location>
    </subcellularLocation>
</comment>
<keyword evidence="6" id="KW-0067">ATP-binding</keyword>
<evidence type="ECO:0000256" key="2">
    <source>
        <dbReference type="ARBA" id="ARBA00022727"/>
    </source>
</evidence>
<evidence type="ECO:0000256" key="5">
    <source>
        <dbReference type="RuleBase" id="RU003330"/>
    </source>
</evidence>
<dbReference type="EMBL" id="PFBP01000055">
    <property type="protein sequence ID" value="PIT89557.1"/>
    <property type="molecule type" value="Genomic_DNA"/>
</dbReference>
<proteinExistence type="inferred from homology"/>
<dbReference type="GO" id="GO:0005524">
    <property type="term" value="F:ATP binding"/>
    <property type="evidence" value="ECO:0007669"/>
    <property type="project" value="UniProtKB-KW"/>
</dbReference>
<dbReference type="GO" id="GO:0004017">
    <property type="term" value="F:AMP kinase activity"/>
    <property type="evidence" value="ECO:0007669"/>
    <property type="project" value="UniProtKB-EC"/>
</dbReference>
<sequence>MDNQKTYKIIILGPQASGKGTQAEFLAKKLKIPTISGGQLLREEAQTGSELGVQIKKQMDSGSLVSNAITNELIKKRLQQNDVQKGFILDGFPRIRIQAKYLATLTDITHVLVIEISDNETLRRLAGRRTCPKCG</sequence>
<accession>A0A2M6W9X6</accession>
<organism evidence="7 8">
    <name type="scientific">Candidatus Kuenenbacteria bacterium CG10_big_fil_rev_8_21_14_0_10_36_11</name>
    <dbReference type="NCBI Taxonomy" id="1974618"/>
    <lineage>
        <taxon>Bacteria</taxon>
        <taxon>Candidatus Kueneniibacteriota</taxon>
    </lineage>
</organism>
<comment type="similarity">
    <text evidence="5">Belongs to the adenylate kinase family.</text>
</comment>
<keyword evidence="4 5" id="KW-0418">Kinase</keyword>
<dbReference type="EC" id="2.7.4.3" evidence="6"/>
<keyword evidence="2" id="KW-0545">Nucleotide biosynthesis</keyword>
<evidence type="ECO:0000313" key="7">
    <source>
        <dbReference type="EMBL" id="PIT89557.1"/>
    </source>
</evidence>